<feature type="region of interest" description="Disordered" evidence="1">
    <location>
        <begin position="62"/>
        <end position="87"/>
    </location>
</feature>
<keyword evidence="3" id="KW-1185">Reference proteome</keyword>
<evidence type="ECO:0000256" key="1">
    <source>
        <dbReference type="SAM" id="MobiDB-lite"/>
    </source>
</evidence>
<organism evidence="2 3">
    <name type="scientific">Portunus trituberculatus</name>
    <name type="common">Swimming crab</name>
    <name type="synonym">Neptunus trituberculatus</name>
    <dbReference type="NCBI Taxonomy" id="210409"/>
    <lineage>
        <taxon>Eukaryota</taxon>
        <taxon>Metazoa</taxon>
        <taxon>Ecdysozoa</taxon>
        <taxon>Arthropoda</taxon>
        <taxon>Crustacea</taxon>
        <taxon>Multicrustacea</taxon>
        <taxon>Malacostraca</taxon>
        <taxon>Eumalacostraca</taxon>
        <taxon>Eucarida</taxon>
        <taxon>Decapoda</taxon>
        <taxon>Pleocyemata</taxon>
        <taxon>Brachyura</taxon>
        <taxon>Eubrachyura</taxon>
        <taxon>Portunoidea</taxon>
        <taxon>Portunidae</taxon>
        <taxon>Portuninae</taxon>
        <taxon>Portunus</taxon>
    </lineage>
</organism>
<dbReference type="Proteomes" id="UP000324222">
    <property type="component" value="Unassembled WGS sequence"/>
</dbReference>
<evidence type="ECO:0000313" key="3">
    <source>
        <dbReference type="Proteomes" id="UP000324222"/>
    </source>
</evidence>
<sequence>MRRLSRVESLQREKKVFPARLSNMQLFVRVGDGRNDRWGSLRPHLGRHCQISSVYPRPQYHELSPISDPTMSASMPPVPPLVRRACP</sequence>
<name>A0A5B7E7D6_PORTR</name>
<accession>A0A5B7E7D6</accession>
<dbReference type="AlphaFoldDB" id="A0A5B7E7D6"/>
<comment type="caution">
    <text evidence="2">The sequence shown here is derived from an EMBL/GenBank/DDBJ whole genome shotgun (WGS) entry which is preliminary data.</text>
</comment>
<dbReference type="EMBL" id="VSRR010002017">
    <property type="protein sequence ID" value="MPC29116.1"/>
    <property type="molecule type" value="Genomic_DNA"/>
</dbReference>
<evidence type="ECO:0000313" key="2">
    <source>
        <dbReference type="EMBL" id="MPC29116.1"/>
    </source>
</evidence>
<reference evidence="2 3" key="1">
    <citation type="submission" date="2019-05" db="EMBL/GenBank/DDBJ databases">
        <title>Another draft genome of Portunus trituberculatus and its Hox gene families provides insights of decapod evolution.</title>
        <authorList>
            <person name="Jeong J.-H."/>
            <person name="Song I."/>
            <person name="Kim S."/>
            <person name="Choi T."/>
            <person name="Kim D."/>
            <person name="Ryu S."/>
            <person name="Kim W."/>
        </authorList>
    </citation>
    <scope>NUCLEOTIDE SEQUENCE [LARGE SCALE GENOMIC DNA]</scope>
    <source>
        <tissue evidence="2">Muscle</tissue>
    </source>
</reference>
<gene>
    <name evidence="2" type="ORF">E2C01_022333</name>
</gene>
<protein>
    <submittedName>
        <fullName evidence="2">Uncharacterized protein</fullName>
    </submittedName>
</protein>
<proteinExistence type="predicted"/>